<name>A0AA40APP5_9PEZI</name>
<accession>A0AA40APP5</accession>
<reference evidence="1" key="1">
    <citation type="submission" date="2023-06" db="EMBL/GenBank/DDBJ databases">
        <title>Genome-scale phylogeny and comparative genomics of the fungal order Sordariales.</title>
        <authorList>
            <consortium name="Lawrence Berkeley National Laboratory"/>
            <person name="Hensen N."/>
            <person name="Bonometti L."/>
            <person name="Westerberg I."/>
            <person name="Brannstrom I.O."/>
            <person name="Guillou S."/>
            <person name="Cros-Aarteil S."/>
            <person name="Calhoun S."/>
            <person name="Haridas S."/>
            <person name="Kuo A."/>
            <person name="Mondo S."/>
            <person name="Pangilinan J."/>
            <person name="Riley R."/>
            <person name="Labutti K."/>
            <person name="Andreopoulos B."/>
            <person name="Lipzen A."/>
            <person name="Chen C."/>
            <person name="Yanf M."/>
            <person name="Daum C."/>
            <person name="Ng V."/>
            <person name="Clum A."/>
            <person name="Steindorff A."/>
            <person name="Ohm R."/>
            <person name="Martin F."/>
            <person name="Silar P."/>
            <person name="Natvig D."/>
            <person name="Lalanne C."/>
            <person name="Gautier V."/>
            <person name="Ament-Velasquez S.L."/>
            <person name="Kruys A."/>
            <person name="Hutchinson M.I."/>
            <person name="Powell A.J."/>
            <person name="Barry K."/>
            <person name="Miller A.N."/>
            <person name="Grigoriev I.V."/>
            <person name="Debuchy R."/>
            <person name="Gladieux P."/>
            <person name="Thoren M.H."/>
            <person name="Johannesson H."/>
        </authorList>
    </citation>
    <scope>NUCLEOTIDE SEQUENCE</scope>
    <source>
        <strain evidence="1">SMH4607-1</strain>
    </source>
</reference>
<evidence type="ECO:0000313" key="1">
    <source>
        <dbReference type="EMBL" id="KAK0719724.1"/>
    </source>
</evidence>
<comment type="caution">
    <text evidence="1">The sequence shown here is derived from an EMBL/GenBank/DDBJ whole genome shotgun (WGS) entry which is preliminary data.</text>
</comment>
<protein>
    <submittedName>
        <fullName evidence="1">Uncharacterized protein</fullName>
    </submittedName>
</protein>
<keyword evidence="2" id="KW-1185">Reference proteome</keyword>
<evidence type="ECO:0000313" key="2">
    <source>
        <dbReference type="Proteomes" id="UP001172102"/>
    </source>
</evidence>
<dbReference type="EMBL" id="JAUKUA010000003">
    <property type="protein sequence ID" value="KAK0719724.1"/>
    <property type="molecule type" value="Genomic_DNA"/>
</dbReference>
<dbReference type="AlphaFoldDB" id="A0AA40APP5"/>
<organism evidence="1 2">
    <name type="scientific">Lasiosphaeris hirsuta</name>
    <dbReference type="NCBI Taxonomy" id="260670"/>
    <lineage>
        <taxon>Eukaryota</taxon>
        <taxon>Fungi</taxon>
        <taxon>Dikarya</taxon>
        <taxon>Ascomycota</taxon>
        <taxon>Pezizomycotina</taxon>
        <taxon>Sordariomycetes</taxon>
        <taxon>Sordariomycetidae</taxon>
        <taxon>Sordariales</taxon>
        <taxon>Lasiosphaeriaceae</taxon>
        <taxon>Lasiosphaeris</taxon>
    </lineage>
</organism>
<dbReference type="Proteomes" id="UP001172102">
    <property type="component" value="Unassembled WGS sequence"/>
</dbReference>
<proteinExistence type="predicted"/>
<gene>
    <name evidence="1" type="ORF">B0H67DRAFT_161885</name>
</gene>
<sequence length="230" mass="25107">MERNIEIENSLVAASLASLPHHHFLPSRLGRPPAAWISTSNRPKDDHHVATRQFAPYLQVLCPEAGTGIPIFSRLTAGVLQGPSDLCVPRTPALVLVCCTAARRDRSHPIQEPVGMPVCAERRVYGGPMSYQLVTTPNFVFPVSQLALATQCASSCSLIARLTGDETDGREWAEQRGGHPYMYGTECLMSSAIRRLQGTWVFALLVTGASSSMDPRPDWIGQPNQMDIGQ</sequence>